<gene>
    <name evidence="2" type="ORF">LSAA_349</name>
</gene>
<dbReference type="Pfam" id="PF13843">
    <property type="entry name" value="DDE_Tnp_1_7"/>
    <property type="match status" value="1"/>
</dbReference>
<organism evidence="2 3">
    <name type="scientific">Lepeophtheirus salmonis</name>
    <name type="common">Salmon louse</name>
    <name type="synonym">Caligus salmonis</name>
    <dbReference type="NCBI Taxonomy" id="72036"/>
    <lineage>
        <taxon>Eukaryota</taxon>
        <taxon>Metazoa</taxon>
        <taxon>Ecdysozoa</taxon>
        <taxon>Arthropoda</taxon>
        <taxon>Crustacea</taxon>
        <taxon>Multicrustacea</taxon>
        <taxon>Hexanauplia</taxon>
        <taxon>Copepoda</taxon>
        <taxon>Siphonostomatoida</taxon>
        <taxon>Caligidae</taxon>
        <taxon>Lepeophtheirus</taxon>
    </lineage>
</organism>
<dbReference type="GO" id="GO:0043565">
    <property type="term" value="F:sequence-specific DNA binding"/>
    <property type="evidence" value="ECO:0007669"/>
    <property type="project" value="TreeGrafter"/>
</dbReference>
<dbReference type="OrthoDB" id="6378515at2759"/>
<dbReference type="InterPro" id="IPR029526">
    <property type="entry name" value="PGBD"/>
</dbReference>
<keyword evidence="3" id="KW-1185">Reference proteome</keyword>
<dbReference type="EMBL" id="CAJNVT010000189">
    <property type="protein sequence ID" value="CAF2747250.1"/>
    <property type="molecule type" value="Genomic_DNA"/>
</dbReference>
<sequence>MIIIMGFPDVNDLSDSDSDKTDEEAIGDSDRLSRLLLQAQLILYKMWMRWRKIYLLTQKKHARRRWRKDYRECPISQSVITLPPSYVAMSLDKCHDFFDEELLSEIVFQTNLHAFQKSKNLDFTISELIVFIGGLLLSATCPLPNKRKYWSSKDNVPKLLANSMRRDHFIDILHNIHFHDSTLETNDRASKLRPLIDHIQKKFIEHGGFPEQLATDENNDITTKSVVKEHGYGRQLNKYLLQRQD</sequence>
<evidence type="ECO:0000313" key="2">
    <source>
        <dbReference type="EMBL" id="CAF2747250.1"/>
    </source>
</evidence>
<evidence type="ECO:0000259" key="1">
    <source>
        <dbReference type="Pfam" id="PF13843"/>
    </source>
</evidence>
<dbReference type="PANTHER" id="PTHR47055:SF3">
    <property type="entry name" value="PHORBOL-ESTER_DAG-TYPE DOMAIN-CONTAINING PROTEIN"/>
    <property type="match status" value="1"/>
</dbReference>
<reference evidence="2" key="1">
    <citation type="submission" date="2021-02" db="EMBL/GenBank/DDBJ databases">
        <authorList>
            <person name="Bekaert M."/>
        </authorList>
    </citation>
    <scope>NUCLEOTIDE SEQUENCE</scope>
    <source>
        <strain evidence="2">IoA-00</strain>
    </source>
</reference>
<feature type="domain" description="PiggyBac transposable element-derived protein" evidence="1">
    <location>
        <begin position="96"/>
        <end position="218"/>
    </location>
</feature>
<protein>
    <submittedName>
        <fullName evidence="2">(salmon louse) hypothetical protein</fullName>
    </submittedName>
</protein>
<proteinExistence type="predicted"/>
<dbReference type="AlphaFoldDB" id="A0A817FFL5"/>
<name>A0A817FFL5_LEPSM</name>
<accession>A0A817FFL5</accession>
<evidence type="ECO:0000313" key="3">
    <source>
        <dbReference type="Proteomes" id="UP000675881"/>
    </source>
</evidence>
<dbReference type="InterPro" id="IPR052638">
    <property type="entry name" value="PiggyBac_TE-derived"/>
</dbReference>
<comment type="caution">
    <text evidence="2">The sequence shown here is derived from an EMBL/GenBank/DDBJ whole genome shotgun (WGS) entry which is preliminary data.</text>
</comment>
<dbReference type="PANTHER" id="PTHR47055">
    <property type="entry name" value="DDE_TNP_1_7 DOMAIN-CONTAINING PROTEIN"/>
    <property type="match status" value="1"/>
</dbReference>
<dbReference type="Proteomes" id="UP000675881">
    <property type="component" value="Unassembled WGS sequence"/>
</dbReference>